<dbReference type="AlphaFoldDB" id="A0A2S7SQL9"/>
<dbReference type="Proteomes" id="UP000239872">
    <property type="component" value="Unassembled WGS sequence"/>
</dbReference>
<evidence type="ECO:0000313" key="1">
    <source>
        <dbReference type="EMBL" id="PQJ08921.1"/>
    </source>
</evidence>
<name>A0A2S7SQL9_9BACT</name>
<dbReference type="EMBL" id="PPSL01000010">
    <property type="protein sequence ID" value="PQJ08921.1"/>
    <property type="molecule type" value="Genomic_DNA"/>
</dbReference>
<sequence length="734" mass="84190">MSNNRIKKPKISPESIQKQLLADSVSFIDQVIKSRVYLTPQSDAAKFWYNFKSVVNTENFFPDEVTYGYCAFISKMNLFFDLYSLYQENLKSQLESLKSLNPATSVLIKTLTLVVEIGDVFEKPDITPGYSFKSLKTMKRILREFEAKKSEHPESGYSVELYNCVKQLFGLKIDLETLLDFISAYETGHFDLVQLAGQQGYELIPYADVPDGSNQYILERLKTEIKQSYKKQEAQDGISGEDHFKSIDPVLNTDKGFAAIAVSGATLVNKPEGTTELKMDESIFDKMNSSNQQVQQRGFTESLLAFREQHFHYNYRHAMAEAYYPNDILDIHDYALKTNNEIVISLYDVFCVTSCLVAMADNYRYFSLFPGKKGVQDAIPAVIESIKSVHPDIEQEVLQKEVITSIVTHFEIIENQCNPFVLLTKNEIITQLRTITELNKKADDELLFLLDTICAIENSFAYNPLYKLGNKYIFLYKACVDLNFNRMVYDYFISDNLFTPGTKSNAKDPSKSNDKLREEEFCKGISNCLKNLTRHVIANQVYPQIEDQAVIIQGGEFDVLAYFEKENLILAIQVKLSNTVKKNENAKAAWVDAHVYGKAAEQIQKDRVFLSSKSGLEFASKKLNLKKAPKNPQIFHLVITDNFLADHRIVCLSDKSARAICISFFEFYNLLFNIRVHNSQKSWDNVIANGSINYFLNIIEQNEFWRFLEDISGEYKIAEKLMLINRQNTIMMRV</sequence>
<proteinExistence type="predicted"/>
<protein>
    <submittedName>
        <fullName evidence="1">Uncharacterized protein</fullName>
    </submittedName>
</protein>
<dbReference type="RefSeq" id="WP_105041349.1">
    <property type="nucleotide sequence ID" value="NZ_PPSL01000010.1"/>
</dbReference>
<organism evidence="1 2">
    <name type="scientific">Flavipsychrobacter stenotrophus</name>
    <dbReference type="NCBI Taxonomy" id="2077091"/>
    <lineage>
        <taxon>Bacteria</taxon>
        <taxon>Pseudomonadati</taxon>
        <taxon>Bacteroidota</taxon>
        <taxon>Chitinophagia</taxon>
        <taxon>Chitinophagales</taxon>
        <taxon>Chitinophagaceae</taxon>
        <taxon>Flavipsychrobacter</taxon>
    </lineage>
</organism>
<accession>A0A2S7SQL9</accession>
<keyword evidence="2" id="KW-1185">Reference proteome</keyword>
<reference evidence="1 2" key="1">
    <citation type="submission" date="2018-01" db="EMBL/GenBank/DDBJ databases">
        <title>A novel member of the phylum Bacteroidetes isolated from glacier ice.</title>
        <authorList>
            <person name="Liu Q."/>
            <person name="Xin Y.-H."/>
        </authorList>
    </citation>
    <scope>NUCLEOTIDE SEQUENCE [LARGE SCALE GENOMIC DNA]</scope>
    <source>
        <strain evidence="1 2">RB1R16</strain>
    </source>
</reference>
<comment type="caution">
    <text evidence="1">The sequence shown here is derived from an EMBL/GenBank/DDBJ whole genome shotgun (WGS) entry which is preliminary data.</text>
</comment>
<evidence type="ECO:0000313" key="2">
    <source>
        <dbReference type="Proteomes" id="UP000239872"/>
    </source>
</evidence>
<gene>
    <name evidence="1" type="ORF">CJD36_021900</name>
</gene>